<keyword evidence="3" id="KW-1185">Reference proteome</keyword>
<dbReference type="Proteomes" id="UP000549394">
    <property type="component" value="Unassembled WGS sequence"/>
</dbReference>
<protein>
    <submittedName>
        <fullName evidence="2">DgyrCDS11643</fullName>
    </submittedName>
</protein>
<proteinExistence type="predicted"/>
<gene>
    <name evidence="2" type="ORF">DGYR_LOCUS10971</name>
</gene>
<comment type="caution">
    <text evidence="2">The sequence shown here is derived from an EMBL/GenBank/DDBJ whole genome shotgun (WGS) entry which is preliminary data.</text>
</comment>
<organism evidence="2 3">
    <name type="scientific">Dimorphilus gyrociliatus</name>
    <dbReference type="NCBI Taxonomy" id="2664684"/>
    <lineage>
        <taxon>Eukaryota</taxon>
        <taxon>Metazoa</taxon>
        <taxon>Spiralia</taxon>
        <taxon>Lophotrochozoa</taxon>
        <taxon>Annelida</taxon>
        <taxon>Polychaeta</taxon>
        <taxon>Polychaeta incertae sedis</taxon>
        <taxon>Dinophilidae</taxon>
        <taxon>Dimorphilus</taxon>
    </lineage>
</organism>
<dbReference type="AlphaFoldDB" id="A0A7I8W3Z8"/>
<evidence type="ECO:0000256" key="1">
    <source>
        <dbReference type="SAM" id="MobiDB-lite"/>
    </source>
</evidence>
<name>A0A7I8W3Z8_9ANNE</name>
<reference evidence="2 3" key="1">
    <citation type="submission" date="2020-08" db="EMBL/GenBank/DDBJ databases">
        <authorList>
            <person name="Hejnol A."/>
        </authorList>
    </citation>
    <scope>NUCLEOTIDE SEQUENCE [LARGE SCALE GENOMIC DNA]</scope>
</reference>
<evidence type="ECO:0000313" key="3">
    <source>
        <dbReference type="Proteomes" id="UP000549394"/>
    </source>
</evidence>
<feature type="compositionally biased region" description="Basic residues" evidence="1">
    <location>
        <begin position="8"/>
        <end position="22"/>
    </location>
</feature>
<accession>A0A7I8W3Z8</accession>
<dbReference type="EMBL" id="CAJFCJ010000019">
    <property type="protein sequence ID" value="CAD5123284.1"/>
    <property type="molecule type" value="Genomic_DNA"/>
</dbReference>
<feature type="region of interest" description="Disordered" evidence="1">
    <location>
        <begin position="1"/>
        <end position="41"/>
    </location>
</feature>
<evidence type="ECO:0000313" key="2">
    <source>
        <dbReference type="EMBL" id="CAD5123284.1"/>
    </source>
</evidence>
<sequence>MSEVFQISRHRKRRVTYSRRNKQQNQGEKKRKGELNETSLPDVEKARERLHSLHLLQSFDGFQINNNLLEKSKEPLQEVDLENISSINTDAFYNSISLESSNKSTKVDKFVERDLISTVLPSEKQNDSVGFDYCEEEPPIMHLNKKKQIIAVEVRTRRCFPNGESQVELSILHPVTFKTIADKDLPRKIRHMRKRVRSQDEKPLPIKKFMTVSSVRSSYNNKNFSFSESNLSSENVVSNITLNPRRNLMTAFEKCEQQKENSNQIKSAAIKGYSGGVNTSPKAKSLSNFAKKTSTPKNLKDRPVIEELKLSPIELASDNELKSGTINSSEIHVTYEEDSDINLCLEETDDSR</sequence>